<dbReference type="AlphaFoldDB" id="A0A177BXJ2"/>
<dbReference type="EMBL" id="KV441561">
    <property type="protein sequence ID" value="OAF99845.1"/>
    <property type="molecule type" value="Genomic_DNA"/>
</dbReference>
<dbReference type="InParanoid" id="A0A177BXJ2"/>
<protein>
    <recommendedName>
        <fullName evidence="3">F-box domain-containing protein</fullName>
    </recommendedName>
</protein>
<sequence length="274" mass="31381">MACLTSPAELRNKVYDLVATAPVASINHRTGRTDGSYAALTRVCRQIRCEFLPIQRREAKVCLPLEQLGEWIRTATSHPDKAPKLMRLVPDFGKFYYSEIHHVYDVLPLLRLNHRLNSSTVFEIAGAAQGDEWKTPQKLSQTDPTHWESLGIEMRWSIYRRERSRRWFATAVTAMEKLLHHSDPAWVALVKSRYVTRADFNMDIGLLTVTMSDEILHEDDHPDWRSTLDPTAGGMEDMLSCIHVYFLRANGERSLEAIWRTSSVGGSPWSVVWS</sequence>
<evidence type="ECO:0000313" key="2">
    <source>
        <dbReference type="Proteomes" id="UP000077069"/>
    </source>
</evidence>
<dbReference type="OrthoDB" id="3650679at2759"/>
<reference evidence="1 2" key="1">
    <citation type="submission" date="2016-05" db="EMBL/GenBank/DDBJ databases">
        <title>Comparative analysis of secretome profiles of manganese(II)-oxidizing ascomycete fungi.</title>
        <authorList>
            <consortium name="DOE Joint Genome Institute"/>
            <person name="Zeiner C.A."/>
            <person name="Purvine S.O."/>
            <person name="Zink E.M."/>
            <person name="Wu S."/>
            <person name="Pasa-Tolic L."/>
            <person name="Chaput D.L."/>
            <person name="Haridas S."/>
            <person name="Grigoriev I.V."/>
            <person name="Santelli C.M."/>
            <person name="Hansel C.M."/>
        </authorList>
    </citation>
    <scope>NUCLEOTIDE SEQUENCE [LARGE SCALE GENOMIC DNA]</scope>
    <source>
        <strain evidence="1 2">AP3s5-JAC2a</strain>
    </source>
</reference>
<proteinExistence type="predicted"/>
<name>A0A177BXJ2_9PLEO</name>
<dbReference type="RefSeq" id="XP_018030211.1">
    <property type="nucleotide sequence ID" value="XM_018183429.1"/>
</dbReference>
<evidence type="ECO:0000313" key="1">
    <source>
        <dbReference type="EMBL" id="OAF99845.1"/>
    </source>
</evidence>
<dbReference type="Proteomes" id="UP000077069">
    <property type="component" value="Unassembled WGS sequence"/>
</dbReference>
<accession>A0A177BXJ2</accession>
<keyword evidence="2" id="KW-1185">Reference proteome</keyword>
<gene>
    <name evidence="1" type="ORF">CC84DRAFT_1222847</name>
</gene>
<evidence type="ECO:0008006" key="3">
    <source>
        <dbReference type="Google" id="ProtNLM"/>
    </source>
</evidence>
<dbReference type="GeneID" id="28766915"/>
<organism evidence="1 2">
    <name type="scientific">Paraphaeosphaeria sporulosa</name>
    <dbReference type="NCBI Taxonomy" id="1460663"/>
    <lineage>
        <taxon>Eukaryota</taxon>
        <taxon>Fungi</taxon>
        <taxon>Dikarya</taxon>
        <taxon>Ascomycota</taxon>
        <taxon>Pezizomycotina</taxon>
        <taxon>Dothideomycetes</taxon>
        <taxon>Pleosporomycetidae</taxon>
        <taxon>Pleosporales</taxon>
        <taxon>Massarineae</taxon>
        <taxon>Didymosphaeriaceae</taxon>
        <taxon>Paraphaeosphaeria</taxon>
    </lineage>
</organism>